<name>A0AAI8PCU7_9PSED</name>
<dbReference type="AlphaFoldDB" id="A0AAI8PCU7"/>
<dbReference type="Pfam" id="PF13411">
    <property type="entry name" value="MerR_1"/>
    <property type="match status" value="1"/>
</dbReference>
<accession>A0AAI8PCU7</accession>
<dbReference type="RefSeq" id="WP_116889158.1">
    <property type="nucleotide sequence ID" value="NZ_CP031641.1"/>
</dbReference>
<dbReference type="SMART" id="SM00422">
    <property type="entry name" value="HTH_MERR"/>
    <property type="match status" value="1"/>
</dbReference>
<keyword evidence="1" id="KW-0805">Transcription regulation</keyword>
<dbReference type="GO" id="GO:0003677">
    <property type="term" value="F:DNA binding"/>
    <property type="evidence" value="ECO:0007669"/>
    <property type="project" value="UniProtKB-KW"/>
</dbReference>
<gene>
    <name evidence="5" type="ORF">DZC75_18175</name>
</gene>
<evidence type="ECO:0000313" key="6">
    <source>
        <dbReference type="Proteomes" id="UP000258127"/>
    </source>
</evidence>
<dbReference type="PROSITE" id="PS00552">
    <property type="entry name" value="HTH_MERR_1"/>
    <property type="match status" value="1"/>
</dbReference>
<dbReference type="SUPFAM" id="SSF46955">
    <property type="entry name" value="Putative DNA-binding domain"/>
    <property type="match status" value="1"/>
</dbReference>
<evidence type="ECO:0000256" key="1">
    <source>
        <dbReference type="ARBA" id="ARBA00023015"/>
    </source>
</evidence>
<dbReference type="PROSITE" id="PS50937">
    <property type="entry name" value="HTH_MERR_2"/>
    <property type="match status" value="1"/>
</dbReference>
<feature type="domain" description="HTH merR-type" evidence="4">
    <location>
        <begin position="6"/>
        <end position="75"/>
    </location>
</feature>
<evidence type="ECO:0000259" key="4">
    <source>
        <dbReference type="PROSITE" id="PS50937"/>
    </source>
</evidence>
<dbReference type="InterPro" id="IPR009061">
    <property type="entry name" value="DNA-bd_dom_put_sf"/>
</dbReference>
<dbReference type="Proteomes" id="UP000258127">
    <property type="component" value="Chromosome"/>
</dbReference>
<organism evidence="5 6">
    <name type="scientific">Pseudomonas parafulva</name>
    <dbReference type="NCBI Taxonomy" id="157782"/>
    <lineage>
        <taxon>Bacteria</taxon>
        <taxon>Pseudomonadati</taxon>
        <taxon>Pseudomonadota</taxon>
        <taxon>Gammaproteobacteria</taxon>
        <taxon>Pseudomonadales</taxon>
        <taxon>Pseudomonadaceae</taxon>
        <taxon>Pseudomonas</taxon>
    </lineage>
</organism>
<dbReference type="CDD" id="cd01104">
    <property type="entry name" value="HTH_MlrA-CarA"/>
    <property type="match status" value="1"/>
</dbReference>
<dbReference type="GO" id="GO:0003700">
    <property type="term" value="F:DNA-binding transcription factor activity"/>
    <property type="evidence" value="ECO:0007669"/>
    <property type="project" value="InterPro"/>
</dbReference>
<keyword evidence="2" id="KW-0238">DNA-binding</keyword>
<keyword evidence="3" id="KW-0804">Transcription</keyword>
<proteinExistence type="predicted"/>
<protein>
    <submittedName>
        <fullName evidence="5">MerR family transcriptional regulator</fullName>
    </submittedName>
</protein>
<evidence type="ECO:0000256" key="2">
    <source>
        <dbReference type="ARBA" id="ARBA00023125"/>
    </source>
</evidence>
<dbReference type="InterPro" id="IPR000551">
    <property type="entry name" value="MerR-type_HTH_dom"/>
</dbReference>
<dbReference type="InterPro" id="IPR003759">
    <property type="entry name" value="Cbl-bd_cap"/>
</dbReference>
<dbReference type="PANTHER" id="PTHR30204">
    <property type="entry name" value="REDOX-CYCLING DRUG-SENSING TRANSCRIPTIONAL ACTIVATOR SOXR"/>
    <property type="match status" value="1"/>
</dbReference>
<reference evidence="5 6" key="1">
    <citation type="submission" date="2018-08" db="EMBL/GenBank/DDBJ databases">
        <authorList>
            <person name="Lee Y."/>
            <person name="Kakembo D."/>
        </authorList>
    </citation>
    <scope>NUCLEOTIDE SEQUENCE [LARGE SCALE GENOMIC DNA]</scope>
    <source>
        <strain evidence="5 6">JBCS1880</strain>
    </source>
</reference>
<sequence length="296" mass="33363">MHSEDDLPIGELARRTGVNPVTLRAWERRYGLLVPDRTPKGHRLYREAHVQKVQEILQWLERGASVSQVRDLLENSGSATPVLNSDWQARCEKLIDAIANLAQRSLDQQLNQAMALYPASTLCDQLLLPLLEQLEQRWRHHFDARLEQAFFHTWLRSKLGARVYHDNHSLEGPPVLLATTAEQPFNERLWLTAWLLSSSGMAVEILEQPVTGKQLLHAIERLQPRALVLHLGARLDVPSLMPLATVTLVKLLGGASAPIHEERLRALGLPASQLFDTPQQALRLLQQSTSSFSARP</sequence>
<evidence type="ECO:0000313" key="5">
    <source>
        <dbReference type="EMBL" id="AXO89837.1"/>
    </source>
</evidence>
<dbReference type="EMBL" id="CP031641">
    <property type="protein sequence ID" value="AXO89837.1"/>
    <property type="molecule type" value="Genomic_DNA"/>
</dbReference>
<evidence type="ECO:0000256" key="3">
    <source>
        <dbReference type="ARBA" id="ARBA00023163"/>
    </source>
</evidence>
<dbReference type="Pfam" id="PF02607">
    <property type="entry name" value="B12-binding_2"/>
    <property type="match status" value="1"/>
</dbReference>
<keyword evidence="6" id="KW-1185">Reference proteome</keyword>
<dbReference type="Gene3D" id="1.10.1660.10">
    <property type="match status" value="1"/>
</dbReference>
<dbReference type="PANTHER" id="PTHR30204:SF67">
    <property type="entry name" value="HTH-TYPE TRANSCRIPTIONAL REGULATOR MLRA-RELATED"/>
    <property type="match status" value="1"/>
</dbReference>
<dbReference type="InterPro" id="IPR047057">
    <property type="entry name" value="MerR_fam"/>
</dbReference>